<proteinExistence type="predicted"/>
<dbReference type="AlphaFoldDB" id="A0A1X0QA07"/>
<accession>A0A1X0QA07</accession>
<reference evidence="1 2" key="1">
    <citation type="journal article" date="2017" name="Environ. Microbiol.">
        <title>Decay of the glycolytic pathway and adaptation to intranuclear parasitism within Enterocytozoonidae microsporidia.</title>
        <authorList>
            <person name="Wiredu Boakye D."/>
            <person name="Jaroenlak P."/>
            <person name="Prachumwat A."/>
            <person name="Williams T.A."/>
            <person name="Bateman K.S."/>
            <person name="Itsathitphaisarn O."/>
            <person name="Sritunyalucksana K."/>
            <person name="Paszkiewicz K.H."/>
            <person name="Moore K.A."/>
            <person name="Stentiford G.D."/>
            <person name="Williams B.A."/>
        </authorList>
    </citation>
    <scope>NUCLEOTIDE SEQUENCE [LARGE SCALE GENOMIC DNA]</scope>
    <source>
        <strain evidence="1 2">GB1</strain>
    </source>
</reference>
<dbReference type="InterPro" id="IPR024096">
    <property type="entry name" value="NO_sig/Golgi_transp_ligand-bd"/>
</dbReference>
<dbReference type="Proteomes" id="UP000192356">
    <property type="component" value="Unassembled WGS sequence"/>
</dbReference>
<protein>
    <submittedName>
        <fullName evidence="1">Uncharacterized protein</fullName>
    </submittedName>
</protein>
<evidence type="ECO:0000313" key="2">
    <source>
        <dbReference type="Proteomes" id="UP000192356"/>
    </source>
</evidence>
<gene>
    <name evidence="1" type="ORF">HERIO_1482</name>
</gene>
<dbReference type="VEuPathDB" id="MicrosporidiaDB:A0H76_114"/>
<organism evidence="1 2">
    <name type="scientific">Hepatospora eriocheir</name>
    <dbReference type="NCBI Taxonomy" id="1081669"/>
    <lineage>
        <taxon>Eukaryota</taxon>
        <taxon>Fungi</taxon>
        <taxon>Fungi incertae sedis</taxon>
        <taxon>Microsporidia</taxon>
        <taxon>Hepatosporidae</taxon>
        <taxon>Hepatospora</taxon>
    </lineage>
</organism>
<keyword evidence="2" id="KW-1185">Reference proteome</keyword>
<comment type="caution">
    <text evidence="1">The sequence shown here is derived from an EMBL/GenBank/DDBJ whole genome shotgun (WGS) entry which is preliminary data.</text>
</comment>
<dbReference type="SUPFAM" id="SSF111126">
    <property type="entry name" value="Ligand-binding domain in the NO signalling and Golgi transport"/>
    <property type="match status" value="1"/>
</dbReference>
<evidence type="ECO:0000313" key="1">
    <source>
        <dbReference type="EMBL" id="ORD96588.1"/>
    </source>
</evidence>
<sequence length="134" mass="15601">MNKKNDINSKLFLIFYNSLCRDSFTNETNLYELGLSIGSKLVNDFCATNYILTKITTDKEINEFINKFFNQYLDLNETIIITDNFIDLSESMLVTYGKEKGVDLFAGILQSIFKIIYNDSVKFVRKNYTIQIIK</sequence>
<dbReference type="VEuPathDB" id="MicrosporidiaDB:HERIO_1482"/>
<dbReference type="Gene3D" id="3.30.1380.20">
    <property type="entry name" value="Trafficking protein particle complex subunit 3"/>
    <property type="match status" value="1"/>
</dbReference>
<name>A0A1X0QA07_9MICR</name>
<dbReference type="EMBL" id="LVKB01000074">
    <property type="protein sequence ID" value="ORD96588.1"/>
    <property type="molecule type" value="Genomic_DNA"/>
</dbReference>